<accession>A0A2K9Z322</accession>
<keyword evidence="2" id="KW-1133">Transmembrane helix</keyword>
<evidence type="ECO:0000313" key="3">
    <source>
        <dbReference type="EMBL" id="AUW42669.1"/>
    </source>
</evidence>
<gene>
    <name evidence="3" type="ORF">CUJ84_Chr002311</name>
</gene>
<keyword evidence="2" id="KW-0472">Membrane</keyword>
<dbReference type="SUPFAM" id="SSF48452">
    <property type="entry name" value="TPR-like"/>
    <property type="match status" value="1"/>
</dbReference>
<evidence type="ECO:0000313" key="4">
    <source>
        <dbReference type="Proteomes" id="UP000238523"/>
    </source>
</evidence>
<protein>
    <submittedName>
        <fullName evidence="3">Uncharacterized protein</fullName>
    </submittedName>
</protein>
<dbReference type="AlphaFoldDB" id="A0A2K9Z322"/>
<dbReference type="Gene3D" id="3.40.50.10610">
    <property type="entry name" value="ABC-type transport auxiliary lipoprotein component"/>
    <property type="match status" value="1"/>
</dbReference>
<name>A0A2K9Z322_RHILE</name>
<evidence type="ECO:0000256" key="2">
    <source>
        <dbReference type="SAM" id="Phobius"/>
    </source>
</evidence>
<dbReference type="InterPro" id="IPR011990">
    <property type="entry name" value="TPR-like_helical_dom_sf"/>
</dbReference>
<dbReference type="Proteomes" id="UP000238523">
    <property type="component" value="Chromosome"/>
</dbReference>
<reference evidence="3 4" key="1">
    <citation type="submission" date="2017-11" db="EMBL/GenBank/DDBJ databases">
        <title>Complete genome of Rhizobium leguminosarum Norway, an ineffective micro-symbiont.</title>
        <authorList>
            <person name="Hoffrichter A."/>
            <person name="Liang J."/>
            <person name="Brachmann A."/>
            <person name="Marin M."/>
        </authorList>
    </citation>
    <scope>NUCLEOTIDE SEQUENCE [LARGE SCALE GENOMIC DNA]</scope>
    <source>
        <strain evidence="3 4">Norway</strain>
    </source>
</reference>
<keyword evidence="2" id="KW-0812">Transmembrane</keyword>
<dbReference type="EMBL" id="CP025012">
    <property type="protein sequence ID" value="AUW42669.1"/>
    <property type="molecule type" value="Genomic_DNA"/>
</dbReference>
<feature type="region of interest" description="Disordered" evidence="1">
    <location>
        <begin position="124"/>
        <end position="144"/>
    </location>
</feature>
<sequence>MHSADVKEKSFRHSQAMCREQLGRILSSGDFDATDRERRFLHYVVEECLSGRDARIKAYTIAVDVFGRVDTFDPQVDPIVRIAASHLRRSLERYYLKAGKSDPIVVGIPTGSYVPTFLGRSPADEGAAPRASDLSATLDRPPPGRDDIRAQLERMALSADFPNAGRTRAFLNYVVEEVLAGRGDRIKGYSIALEIFKRNEGFTQDDPVVRIEAARLRRVLERYYLVAGQNDPVRIDLPKGGYIPVFNWNAVPSSEGDKVAGPGSVAAPSAPEQRFPPRLRFIGAAVVFAVAIVVAYWTVGRYASTLPAGLSLKPDGPTLVIAPFANLGSEPNSELYTKGLTEELLTALPRFKEIKVFGRETSTALQPDVAVAQVRDELGAQYLLAGGVRASGTRIRVTARLVDTSDGSILWSRDYDNDLQSRDLFTIQSDVASKVATAIAQPYGVIAHVDVVNAPPDDLGAYECTLGFYAYRADLTVERHAKVRECLERAVARYPGYATAWGMLSIIYLDEGRFQFNPKVGSPAPLQRSLQAARRATQLEPDNSRALQALMTALFFNRQPDEALRVGEQALAANPNDTELKGEFGTRLAMGGQWERGATLLDEALSLNPRNGGYYHGTRALAAYMLRDNRKAVAEIKQADLQKFPLFHVVAAVIFAEADMIADAQLEGETFMRMRPDFIANLEEELNVRNFRVSDQLRLVASLRKAGLPVADGMEASISHSLVKP</sequence>
<evidence type="ECO:0000256" key="1">
    <source>
        <dbReference type="SAM" id="MobiDB-lite"/>
    </source>
</evidence>
<proteinExistence type="predicted"/>
<organism evidence="3 4">
    <name type="scientific">Rhizobium leguminosarum</name>
    <dbReference type="NCBI Taxonomy" id="384"/>
    <lineage>
        <taxon>Bacteria</taxon>
        <taxon>Pseudomonadati</taxon>
        <taxon>Pseudomonadota</taxon>
        <taxon>Alphaproteobacteria</taxon>
        <taxon>Hyphomicrobiales</taxon>
        <taxon>Rhizobiaceae</taxon>
        <taxon>Rhizobium/Agrobacterium group</taxon>
        <taxon>Rhizobium</taxon>
    </lineage>
</organism>
<dbReference type="Gene3D" id="1.25.40.10">
    <property type="entry name" value="Tetratricopeptide repeat domain"/>
    <property type="match status" value="1"/>
</dbReference>
<feature type="transmembrane region" description="Helical" evidence="2">
    <location>
        <begin position="281"/>
        <end position="299"/>
    </location>
</feature>